<feature type="transmembrane region" description="Helical" evidence="9">
    <location>
        <begin position="348"/>
        <end position="379"/>
    </location>
</feature>
<dbReference type="GO" id="GO:0022841">
    <property type="term" value="F:potassium ion leak channel activity"/>
    <property type="evidence" value="ECO:0007669"/>
    <property type="project" value="TreeGrafter"/>
</dbReference>
<accession>A0A8S1GPM3</accession>
<dbReference type="SUPFAM" id="SSF81324">
    <property type="entry name" value="Voltage-gated potassium channels"/>
    <property type="match status" value="1"/>
</dbReference>
<dbReference type="InterPro" id="IPR003280">
    <property type="entry name" value="2pore_dom_K_chnl"/>
</dbReference>
<sequence length="456" mass="52345">MGYLRLSTKVWTRSAMFTSHIFLSENPRTLMRVGRKLQKTSSKLRKTRLFHAFYLLVLPCYTVIGALIFKGLDGEHDDRVLKEYEARCQENRTLLLDKVEKLCLSDGKKCFEEMQDLLNDIETCYRVWHATNRTMTHSMNDYKNALVYAFSVYTTIGYGNMAADTNECRLATVIYGAFGIPLFFAFVKEEGNLFRNIFISMCRRLGKWRKGSKKNKKSWEEMQVVGSGRDSLDGDGLMSIVRDGATTPEIFITDANRKRARFSRKQSSGSLFGFGDVFPKDSTSLLINAPLIVMGVVLFSMCYFILQEEIRNKAFEASRRARISISKYSHTIMQHASNHQLPMQSLEIFLILALFLAVYIAICHPLFVGTCILALFLYFRTIYEDETFCESHSSGSPNESQLPRTKSQGILRAQEQYLANLANDDSVRDKFSRFAVTEQVPTLTRYYESLINFFSQ</sequence>
<dbReference type="PRINTS" id="PR01333">
    <property type="entry name" value="2POREKCHANEL"/>
</dbReference>
<organism evidence="11 12">
    <name type="scientific">Caenorhabditis auriculariae</name>
    <dbReference type="NCBI Taxonomy" id="2777116"/>
    <lineage>
        <taxon>Eukaryota</taxon>
        <taxon>Metazoa</taxon>
        <taxon>Ecdysozoa</taxon>
        <taxon>Nematoda</taxon>
        <taxon>Chromadorea</taxon>
        <taxon>Rhabditida</taxon>
        <taxon>Rhabditina</taxon>
        <taxon>Rhabditomorpha</taxon>
        <taxon>Rhabditoidea</taxon>
        <taxon>Rhabditidae</taxon>
        <taxon>Peloderinae</taxon>
        <taxon>Caenorhabditis</taxon>
    </lineage>
</organism>
<dbReference type="AlphaFoldDB" id="A0A8S1GPM3"/>
<evidence type="ECO:0000256" key="1">
    <source>
        <dbReference type="ARBA" id="ARBA00004141"/>
    </source>
</evidence>
<dbReference type="EMBL" id="CAJGYM010000002">
    <property type="protein sequence ID" value="CAD6185585.1"/>
    <property type="molecule type" value="Genomic_DNA"/>
</dbReference>
<reference evidence="11" key="1">
    <citation type="submission" date="2020-10" db="EMBL/GenBank/DDBJ databases">
        <authorList>
            <person name="Kikuchi T."/>
        </authorList>
    </citation>
    <scope>NUCLEOTIDE SEQUENCE</scope>
    <source>
        <strain evidence="11">NKZ352</strain>
    </source>
</reference>
<feature type="transmembrane region" description="Helical" evidence="9">
    <location>
        <begin position="145"/>
        <end position="163"/>
    </location>
</feature>
<name>A0A8S1GPM3_9PELO</name>
<evidence type="ECO:0000256" key="9">
    <source>
        <dbReference type="SAM" id="Phobius"/>
    </source>
</evidence>
<comment type="subcellular location">
    <subcellularLocation>
        <location evidence="1">Membrane</location>
        <topology evidence="1">Multi-pass membrane protein</topology>
    </subcellularLocation>
</comment>
<dbReference type="Pfam" id="PF07885">
    <property type="entry name" value="Ion_trans_2"/>
    <property type="match status" value="1"/>
</dbReference>
<evidence type="ECO:0000256" key="3">
    <source>
        <dbReference type="ARBA" id="ARBA00022692"/>
    </source>
</evidence>
<dbReference type="GO" id="GO:0005886">
    <property type="term" value="C:plasma membrane"/>
    <property type="evidence" value="ECO:0007669"/>
    <property type="project" value="TreeGrafter"/>
</dbReference>
<evidence type="ECO:0000256" key="8">
    <source>
        <dbReference type="RuleBase" id="RU003857"/>
    </source>
</evidence>
<evidence type="ECO:0000313" key="12">
    <source>
        <dbReference type="Proteomes" id="UP000835052"/>
    </source>
</evidence>
<keyword evidence="3 8" id="KW-0812">Transmembrane</keyword>
<dbReference type="PANTHER" id="PTHR11003:SF330">
    <property type="entry name" value="POTASSIUM CHANNEL DOMAIN-CONTAINING PROTEIN"/>
    <property type="match status" value="1"/>
</dbReference>
<gene>
    <name evidence="11" type="ORF">CAUJ_LOCUS1504</name>
</gene>
<evidence type="ECO:0000256" key="4">
    <source>
        <dbReference type="ARBA" id="ARBA00022989"/>
    </source>
</evidence>
<protein>
    <recommendedName>
        <fullName evidence="10">Potassium channel domain-containing protein</fullName>
    </recommendedName>
</protein>
<keyword evidence="2 8" id="KW-0813">Transport</keyword>
<proteinExistence type="inferred from homology"/>
<keyword evidence="7 8" id="KW-0407">Ion channel</keyword>
<dbReference type="GO" id="GO:0030322">
    <property type="term" value="P:stabilization of membrane potential"/>
    <property type="evidence" value="ECO:0007669"/>
    <property type="project" value="TreeGrafter"/>
</dbReference>
<keyword evidence="5 8" id="KW-0406">Ion transport</keyword>
<dbReference type="PANTHER" id="PTHR11003">
    <property type="entry name" value="POTASSIUM CHANNEL, SUBFAMILY K"/>
    <property type="match status" value="1"/>
</dbReference>
<evidence type="ECO:0000259" key="10">
    <source>
        <dbReference type="Pfam" id="PF07885"/>
    </source>
</evidence>
<evidence type="ECO:0000256" key="2">
    <source>
        <dbReference type="ARBA" id="ARBA00022448"/>
    </source>
</evidence>
<feature type="transmembrane region" description="Helical" evidence="9">
    <location>
        <begin position="285"/>
        <end position="306"/>
    </location>
</feature>
<dbReference type="InterPro" id="IPR013099">
    <property type="entry name" value="K_chnl_dom"/>
</dbReference>
<feature type="transmembrane region" description="Helical" evidence="9">
    <location>
        <begin position="49"/>
        <end position="69"/>
    </location>
</feature>
<dbReference type="Proteomes" id="UP000835052">
    <property type="component" value="Unassembled WGS sequence"/>
</dbReference>
<evidence type="ECO:0000313" key="11">
    <source>
        <dbReference type="EMBL" id="CAD6185585.1"/>
    </source>
</evidence>
<comment type="similarity">
    <text evidence="8">Belongs to the two pore domain potassium channel (TC 1.A.1.8) family.</text>
</comment>
<comment type="caution">
    <text evidence="11">The sequence shown here is derived from an EMBL/GenBank/DDBJ whole genome shotgun (WGS) entry which is preliminary data.</text>
</comment>
<keyword evidence="12" id="KW-1185">Reference proteome</keyword>
<dbReference type="GO" id="GO:0015271">
    <property type="term" value="F:outward rectifier potassium channel activity"/>
    <property type="evidence" value="ECO:0007669"/>
    <property type="project" value="TreeGrafter"/>
</dbReference>
<dbReference type="Gene3D" id="1.10.287.70">
    <property type="match status" value="1"/>
</dbReference>
<evidence type="ECO:0000256" key="5">
    <source>
        <dbReference type="ARBA" id="ARBA00023065"/>
    </source>
</evidence>
<keyword evidence="4 9" id="KW-1133">Transmembrane helix</keyword>
<evidence type="ECO:0000256" key="7">
    <source>
        <dbReference type="ARBA" id="ARBA00023303"/>
    </source>
</evidence>
<dbReference type="OrthoDB" id="297496at2759"/>
<keyword evidence="6 9" id="KW-0472">Membrane</keyword>
<feature type="transmembrane region" description="Helical" evidence="9">
    <location>
        <begin position="170"/>
        <end position="187"/>
    </location>
</feature>
<evidence type="ECO:0000256" key="6">
    <source>
        <dbReference type="ARBA" id="ARBA00023136"/>
    </source>
</evidence>
<feature type="domain" description="Potassium channel" evidence="10">
    <location>
        <begin position="139"/>
        <end position="194"/>
    </location>
</feature>